<dbReference type="AlphaFoldDB" id="A0A9P6W1J6"/>
<name>A0A9P6W1J6_RHOMI</name>
<evidence type="ECO:0000256" key="1">
    <source>
        <dbReference type="SAM" id="MobiDB-lite"/>
    </source>
</evidence>
<reference evidence="2 3" key="1">
    <citation type="submission" date="2020-11" db="EMBL/GenBank/DDBJ databases">
        <title>Kefir isolates.</title>
        <authorList>
            <person name="Marcisauskas S."/>
            <person name="Kim Y."/>
            <person name="Blasche S."/>
        </authorList>
    </citation>
    <scope>NUCLEOTIDE SEQUENCE [LARGE SCALE GENOMIC DNA]</scope>
    <source>
        <strain evidence="2 3">KR</strain>
    </source>
</reference>
<protein>
    <submittedName>
        <fullName evidence="2">Uncharacterized protein</fullName>
    </submittedName>
</protein>
<sequence>MRPSEPWSSSLSPSSRPSLSSLATSTAPSSVVGSAADEAATTSTSSPPTSEDGGGISPFASPSVSPPRGGPAFSSSKYSASSSSRSMGSEGKRFEEEAALALAAEEGTLRIPPMQQQGGGGNNHSLRNAATAPASSARRSAEMERGGGGPTARTRAFASNATSEPTWDDVLSRAKLVLKQWKRVYETEGLTGIANDIRNRSLFTTRQTLRSAPASSPLDSLRTLFAVIPPRRRFLLLATVTLIALFLLLSPSDAIGSSRRLGPGRGRRGATAAKSYEVLKSSSSAALALVPEGYPPSANKAKILESRSNPYGFMNLVDPYVGGAFNPSILVLPDQAGLGWRHVFVSRGEEKYEVIQGEDTRWEKLIGANWSRCFLLPMKRAHLELPYLARESELWTLDLPAKRKVEYMRCHNPDYNQFIGPEDPRLFFTNDGQPLLIYSQNGRMPNVCRALYVIDARMVIPGLDKALQRAGWNAPVQFREQTDLIRENQYNIEKNWSPFLGENDELFFHVSLVPQQIYKYVPNLTLRPLDPLAPSHNCLTDLLGADMNRVHLHHATPLLRATLCKRGECVPDVHNTVLMSIIHVKYHPLPYLHYVRHVVTWNVTAPYEYISVSKPLTYSGTNQADPIFTVSMAWEKPSKRHGLGLNHGFLDDTVLISFGVADYGSAYIVRFLLRFWPFPNAELTDDGAFSFAQDVLARDLLTDHNLCAGVGGTSLWRHP</sequence>
<feature type="compositionally biased region" description="Low complexity" evidence="1">
    <location>
        <begin position="74"/>
        <end position="89"/>
    </location>
</feature>
<gene>
    <name evidence="2" type="ORF">C6P46_005027</name>
</gene>
<proteinExistence type="predicted"/>
<dbReference type="Proteomes" id="UP000777482">
    <property type="component" value="Unassembled WGS sequence"/>
</dbReference>
<feature type="compositionally biased region" description="Low complexity" evidence="1">
    <location>
        <begin position="127"/>
        <end position="138"/>
    </location>
</feature>
<accession>A0A9P6W1J6</accession>
<feature type="region of interest" description="Disordered" evidence="1">
    <location>
        <begin position="111"/>
        <end position="160"/>
    </location>
</feature>
<comment type="caution">
    <text evidence="2">The sequence shown here is derived from an EMBL/GenBank/DDBJ whole genome shotgun (WGS) entry which is preliminary data.</text>
</comment>
<organism evidence="2 3">
    <name type="scientific">Rhodotorula mucilaginosa</name>
    <name type="common">Yeast</name>
    <name type="synonym">Rhodotorula rubra</name>
    <dbReference type="NCBI Taxonomy" id="5537"/>
    <lineage>
        <taxon>Eukaryota</taxon>
        <taxon>Fungi</taxon>
        <taxon>Dikarya</taxon>
        <taxon>Basidiomycota</taxon>
        <taxon>Pucciniomycotina</taxon>
        <taxon>Microbotryomycetes</taxon>
        <taxon>Sporidiobolales</taxon>
        <taxon>Sporidiobolaceae</taxon>
        <taxon>Rhodotorula</taxon>
    </lineage>
</organism>
<dbReference type="OrthoDB" id="2522565at2759"/>
<feature type="compositionally biased region" description="Low complexity" evidence="1">
    <location>
        <begin position="1"/>
        <end position="51"/>
    </location>
</feature>
<dbReference type="EMBL" id="PUHQ01000050">
    <property type="protein sequence ID" value="KAG0659824.1"/>
    <property type="molecule type" value="Genomic_DNA"/>
</dbReference>
<feature type="region of interest" description="Disordered" evidence="1">
    <location>
        <begin position="1"/>
        <end position="94"/>
    </location>
</feature>
<keyword evidence="3" id="KW-1185">Reference proteome</keyword>
<evidence type="ECO:0000313" key="3">
    <source>
        <dbReference type="Proteomes" id="UP000777482"/>
    </source>
</evidence>
<evidence type="ECO:0000313" key="2">
    <source>
        <dbReference type="EMBL" id="KAG0659824.1"/>
    </source>
</evidence>